<dbReference type="EMBL" id="KN847318">
    <property type="protein sequence ID" value="KIW58868.1"/>
    <property type="molecule type" value="Genomic_DNA"/>
</dbReference>
<dbReference type="AlphaFoldDB" id="A0A0D2ET00"/>
<evidence type="ECO:0000313" key="2">
    <source>
        <dbReference type="EMBL" id="KIW58868.1"/>
    </source>
</evidence>
<dbReference type="Pfam" id="PF05238">
    <property type="entry name" value="CENP-N"/>
    <property type="match status" value="2"/>
</dbReference>
<dbReference type="GO" id="GO:0034080">
    <property type="term" value="P:CENP-A containing chromatin assembly"/>
    <property type="evidence" value="ECO:0007669"/>
    <property type="project" value="InterPro"/>
</dbReference>
<protein>
    <recommendedName>
        <fullName evidence="4">CHL4 family chromosome segregation protein</fullName>
    </recommendedName>
</protein>
<dbReference type="OrthoDB" id="6585699at2759"/>
<dbReference type="Proteomes" id="UP000054342">
    <property type="component" value="Unassembled WGS sequence"/>
</dbReference>
<name>A0A0D2ET00_9EURO</name>
<dbReference type="HOGENOM" id="CLU_031572_0_0_1"/>
<gene>
    <name evidence="2" type="ORF">PV05_03361</name>
</gene>
<evidence type="ECO:0000313" key="3">
    <source>
        <dbReference type="Proteomes" id="UP000054342"/>
    </source>
</evidence>
<dbReference type="Gene3D" id="3.10.20.720">
    <property type="match status" value="1"/>
</dbReference>
<dbReference type="GeneID" id="25325269"/>
<evidence type="ECO:0008006" key="4">
    <source>
        <dbReference type="Google" id="ProtNLM"/>
    </source>
</evidence>
<keyword evidence="3" id="KW-1185">Reference proteome</keyword>
<dbReference type="InterPro" id="IPR007902">
    <property type="entry name" value="Chl4/mis15/CENP-N"/>
</dbReference>
<sequence>MAPALSKALNRLSRDSLVGLAIKWLSDDRTSTPYLLNNRRLFEADEEDYLYTPAQSTEELRTIYRKLQNDVNLASKQDIIDRIVDGDWRRGLSLHQLATVDFAYLEQNDTALRWTALRLVLPDSARDSLSEDSDSQPPKKKRRISHDKDEPQYPQISAQSFVSALKAEISPLVKAHYHVHKMPSPHDLHIVRLHILPDSTFGGHRSTIPRRAKHATDAGRVMYIALPDSCPYVYVSLSGASGSSVRGKGTRDSKGRVMAKVDMAAMKKIVLEAIPKALSRPQQRWALDSTKLNARSLRSILELRGNQKPGSGGGAYSKFVGKDGVIEMNEIEVPGAEEEDRQRQSAVQQRFGSMEGQHHAALDRVHVKLNKAIQGDERITTGPSGPETSDIALTFTGTDVFQGLKQLAKLGPTYIDLDKLPAWMAGELGLSSMTV</sequence>
<proteinExistence type="predicted"/>
<feature type="region of interest" description="Disordered" evidence="1">
    <location>
        <begin position="126"/>
        <end position="152"/>
    </location>
</feature>
<reference evidence="2 3" key="1">
    <citation type="submission" date="2015-01" db="EMBL/GenBank/DDBJ databases">
        <title>The Genome Sequence of Exophiala xenobiotica CBS118157.</title>
        <authorList>
            <consortium name="The Broad Institute Genomics Platform"/>
            <person name="Cuomo C."/>
            <person name="de Hoog S."/>
            <person name="Gorbushina A."/>
            <person name="Stielow B."/>
            <person name="Teixiera M."/>
            <person name="Abouelleil A."/>
            <person name="Chapman S.B."/>
            <person name="Priest M."/>
            <person name="Young S.K."/>
            <person name="Wortman J."/>
            <person name="Nusbaum C."/>
            <person name="Birren B."/>
        </authorList>
    </citation>
    <scope>NUCLEOTIDE SEQUENCE [LARGE SCALE GENOMIC DNA]</scope>
    <source>
        <strain evidence="2 3">CBS 118157</strain>
    </source>
</reference>
<accession>A0A0D2ET00</accession>
<organism evidence="2 3">
    <name type="scientific">Exophiala xenobiotica</name>
    <dbReference type="NCBI Taxonomy" id="348802"/>
    <lineage>
        <taxon>Eukaryota</taxon>
        <taxon>Fungi</taxon>
        <taxon>Dikarya</taxon>
        <taxon>Ascomycota</taxon>
        <taxon>Pezizomycotina</taxon>
        <taxon>Eurotiomycetes</taxon>
        <taxon>Chaetothyriomycetidae</taxon>
        <taxon>Chaetothyriales</taxon>
        <taxon>Herpotrichiellaceae</taxon>
        <taxon>Exophiala</taxon>
    </lineage>
</organism>
<dbReference type="GO" id="GO:0007059">
    <property type="term" value="P:chromosome segregation"/>
    <property type="evidence" value="ECO:0007669"/>
    <property type="project" value="InterPro"/>
</dbReference>
<dbReference type="STRING" id="348802.A0A0D2ET00"/>
<dbReference type="RefSeq" id="XP_013319452.1">
    <property type="nucleotide sequence ID" value="XM_013463998.1"/>
</dbReference>
<evidence type="ECO:0000256" key="1">
    <source>
        <dbReference type="SAM" id="MobiDB-lite"/>
    </source>
</evidence>